<dbReference type="Pfam" id="PF13602">
    <property type="entry name" value="ADH_zinc_N_2"/>
    <property type="match status" value="1"/>
</dbReference>
<dbReference type="InterPro" id="IPR011032">
    <property type="entry name" value="GroES-like_sf"/>
</dbReference>
<dbReference type="SUPFAM" id="SSF51735">
    <property type="entry name" value="NAD(P)-binding Rossmann-fold domains"/>
    <property type="match status" value="1"/>
</dbReference>
<dbReference type="Gene3D" id="3.90.180.10">
    <property type="entry name" value="Medium-chain alcohol dehydrogenases, catalytic domain"/>
    <property type="match status" value="1"/>
</dbReference>
<protein>
    <recommendedName>
        <fullName evidence="1">Zinc-type alcohol dehydrogenase-like protein</fullName>
    </recommendedName>
</protein>
<feature type="domain" description="Enoyl reductase (ER)" evidence="2">
    <location>
        <begin position="17"/>
        <end position="334"/>
    </location>
</feature>
<dbReference type="InterPro" id="IPR036291">
    <property type="entry name" value="NAD(P)-bd_dom_sf"/>
</dbReference>
<dbReference type="GO" id="GO:0008270">
    <property type="term" value="F:zinc ion binding"/>
    <property type="evidence" value="ECO:0007669"/>
    <property type="project" value="InterPro"/>
</dbReference>
<dbReference type="CDD" id="cd08252">
    <property type="entry name" value="AL_MDR"/>
    <property type="match status" value="1"/>
</dbReference>
<reference evidence="3" key="1">
    <citation type="submission" date="2020-02" db="EMBL/GenBank/DDBJ databases">
        <authorList>
            <person name="Meier V. D."/>
        </authorList>
    </citation>
    <scope>NUCLEOTIDE SEQUENCE</scope>
    <source>
        <strain evidence="3">AVDCRST_MAG33</strain>
    </source>
</reference>
<dbReference type="InterPro" id="IPR052585">
    <property type="entry name" value="Lipid_raft_assoc_Zn_ADH"/>
</dbReference>
<dbReference type="EMBL" id="CADCWK010000096">
    <property type="protein sequence ID" value="CAA9553022.1"/>
    <property type="molecule type" value="Genomic_DNA"/>
</dbReference>
<sequence length="337" mass="36355">MTTTIHAIGFHRGLPIDDPQSLVDLWIPAPEPGPRDLIVRPEAVSVNPVDIKVRQSSGPDEAGRVIGYDASGTVIAVGSQVSLFAAGDEVFYAGAIDRPGTNADLHAVDERIVGHKPQRLSHAEAAAMPLTSITAWESLFDHLRLGVTSDGTLLVVGGAGGVPSTLIQLARQLTGLTVIASASRPESARWVTELGAHHTIDHRHDLAGQLRLLAPDRLDYVFTSHTDTTLIATLAEAVRPFGQIVGIDDPAGLDMMPLKSRSLTWHWESMFSRSQYQTSDMVEQHHQLDTVSRLLDEGVLRTTLTTTLTGFDAATLREGHRLVESGKMIGKVVVSRS</sequence>
<name>A0A6J4UPN4_9BACT</name>
<dbReference type="SUPFAM" id="SSF50129">
    <property type="entry name" value="GroES-like"/>
    <property type="match status" value="1"/>
</dbReference>
<dbReference type="SMART" id="SM00829">
    <property type="entry name" value="PKS_ER"/>
    <property type="match status" value="1"/>
</dbReference>
<evidence type="ECO:0000256" key="1">
    <source>
        <dbReference type="RuleBase" id="RU364000"/>
    </source>
</evidence>
<keyword evidence="1" id="KW-0862">Zinc</keyword>
<dbReference type="InterPro" id="IPR013154">
    <property type="entry name" value="ADH-like_N"/>
</dbReference>
<organism evidence="3">
    <name type="scientific">uncultured Thermomicrobiales bacterium</name>
    <dbReference type="NCBI Taxonomy" id="1645740"/>
    <lineage>
        <taxon>Bacteria</taxon>
        <taxon>Pseudomonadati</taxon>
        <taxon>Thermomicrobiota</taxon>
        <taxon>Thermomicrobia</taxon>
        <taxon>Thermomicrobiales</taxon>
        <taxon>environmental samples</taxon>
    </lineage>
</organism>
<keyword evidence="3" id="KW-0456">Lyase</keyword>
<keyword evidence="1 3" id="KW-0560">Oxidoreductase</keyword>
<gene>
    <name evidence="3" type="ORF">AVDCRST_MAG33-1042</name>
</gene>
<dbReference type="PANTHER" id="PTHR43482:SF1">
    <property type="entry name" value="PROTEIN AST1-RELATED"/>
    <property type="match status" value="1"/>
</dbReference>
<dbReference type="InterPro" id="IPR020843">
    <property type="entry name" value="ER"/>
</dbReference>
<dbReference type="GO" id="GO:0016829">
    <property type="term" value="F:lyase activity"/>
    <property type="evidence" value="ECO:0007669"/>
    <property type="project" value="UniProtKB-KW"/>
</dbReference>
<dbReference type="Gene3D" id="3.40.50.720">
    <property type="entry name" value="NAD(P)-binding Rossmann-like Domain"/>
    <property type="match status" value="1"/>
</dbReference>
<accession>A0A6J4UPN4</accession>
<dbReference type="AlphaFoldDB" id="A0A6J4UPN4"/>
<keyword evidence="1" id="KW-0479">Metal-binding</keyword>
<evidence type="ECO:0000259" key="2">
    <source>
        <dbReference type="SMART" id="SM00829"/>
    </source>
</evidence>
<dbReference type="InterPro" id="IPR014182">
    <property type="entry name" value="ADH_Zn_typ-1"/>
</dbReference>
<evidence type="ECO:0000313" key="3">
    <source>
        <dbReference type="EMBL" id="CAA9553022.1"/>
    </source>
</evidence>
<comment type="similarity">
    <text evidence="1">Belongs to the zinc-containing alcohol dehydrogenase family. Quinone oxidoreductase subfamily.</text>
</comment>
<dbReference type="NCBIfam" id="TIGR02817">
    <property type="entry name" value="adh_fam_1"/>
    <property type="match status" value="1"/>
</dbReference>
<dbReference type="Pfam" id="PF08240">
    <property type="entry name" value="ADH_N"/>
    <property type="match status" value="1"/>
</dbReference>
<proteinExistence type="inferred from homology"/>
<dbReference type="GO" id="GO:0016491">
    <property type="term" value="F:oxidoreductase activity"/>
    <property type="evidence" value="ECO:0007669"/>
    <property type="project" value="UniProtKB-KW"/>
</dbReference>
<dbReference type="PANTHER" id="PTHR43482">
    <property type="entry name" value="PROTEIN AST1-RELATED"/>
    <property type="match status" value="1"/>
</dbReference>